<protein>
    <submittedName>
        <fullName evidence="1">Uncharacterized protein</fullName>
    </submittedName>
</protein>
<dbReference type="AlphaFoldDB" id="A0A7W5FHS9"/>
<gene>
    <name evidence="1" type="ORF">FHR83_006684</name>
</gene>
<evidence type="ECO:0000313" key="2">
    <source>
        <dbReference type="Proteomes" id="UP000590749"/>
    </source>
</evidence>
<dbReference type="EMBL" id="JACHXF010000017">
    <property type="protein sequence ID" value="MBB3098978.1"/>
    <property type="molecule type" value="Genomic_DNA"/>
</dbReference>
<keyword evidence="2" id="KW-1185">Reference proteome</keyword>
<sequence>MIYRVGNHWNNQTIILTGTQPPDADGRRPDDKLIVYVDSAAPTGTAERICALLNADDEAIRQRDEAALQANLGRLPPDGRPGPPSVEPYDQLLKRRCSWCEAEGEICPVHRDMADTSPDEWTDA</sequence>
<dbReference type="RefSeq" id="WP_183225066.1">
    <property type="nucleotide sequence ID" value="NZ_BMPW01000020.1"/>
</dbReference>
<name>A0A7W5FHS9_9ACTN</name>
<comment type="caution">
    <text evidence="1">The sequence shown here is derived from an EMBL/GenBank/DDBJ whole genome shotgun (WGS) entry which is preliminary data.</text>
</comment>
<accession>A0A7W5FHS9</accession>
<dbReference type="Proteomes" id="UP000590749">
    <property type="component" value="Unassembled WGS sequence"/>
</dbReference>
<proteinExistence type="predicted"/>
<reference evidence="1 2" key="1">
    <citation type="submission" date="2020-08" db="EMBL/GenBank/DDBJ databases">
        <title>Genomic Encyclopedia of Type Strains, Phase III (KMG-III): the genomes of soil and plant-associated and newly described type strains.</title>
        <authorList>
            <person name="Whitman W."/>
        </authorList>
    </citation>
    <scope>NUCLEOTIDE SEQUENCE [LARGE SCALE GENOMIC DNA]</scope>
    <source>
        <strain evidence="1 2">CECT 3287</strain>
    </source>
</reference>
<evidence type="ECO:0000313" key="1">
    <source>
        <dbReference type="EMBL" id="MBB3098978.1"/>
    </source>
</evidence>
<organism evidence="1 2">
    <name type="scientific">Actinoplanes campanulatus</name>
    <dbReference type="NCBI Taxonomy" id="113559"/>
    <lineage>
        <taxon>Bacteria</taxon>
        <taxon>Bacillati</taxon>
        <taxon>Actinomycetota</taxon>
        <taxon>Actinomycetes</taxon>
        <taxon>Micromonosporales</taxon>
        <taxon>Micromonosporaceae</taxon>
        <taxon>Actinoplanes</taxon>
    </lineage>
</organism>